<comment type="caution">
    <text evidence="1">The sequence shown here is derived from an EMBL/GenBank/DDBJ whole genome shotgun (WGS) entry which is preliminary data.</text>
</comment>
<dbReference type="EMBL" id="JYDL01000076">
    <property type="protein sequence ID" value="KRX18232.1"/>
    <property type="molecule type" value="Genomic_DNA"/>
</dbReference>
<protein>
    <submittedName>
        <fullName evidence="1">Uncharacterized protein</fullName>
    </submittedName>
</protein>
<reference evidence="1 2" key="1">
    <citation type="submission" date="2015-01" db="EMBL/GenBank/DDBJ databases">
        <title>Evolution of Trichinella species and genotypes.</title>
        <authorList>
            <person name="Korhonen P.K."/>
            <person name="Edoardo P."/>
            <person name="Giuseppe L.R."/>
            <person name="Gasser R.B."/>
        </authorList>
    </citation>
    <scope>NUCLEOTIDE SEQUENCE [LARGE SCALE GENOMIC DNA]</scope>
    <source>
        <strain evidence="1">ISS37</strain>
    </source>
</reference>
<organism evidence="1 2">
    <name type="scientific">Trichinella nelsoni</name>
    <dbReference type="NCBI Taxonomy" id="6336"/>
    <lineage>
        <taxon>Eukaryota</taxon>
        <taxon>Metazoa</taxon>
        <taxon>Ecdysozoa</taxon>
        <taxon>Nematoda</taxon>
        <taxon>Enoplea</taxon>
        <taxon>Dorylaimia</taxon>
        <taxon>Trichinellida</taxon>
        <taxon>Trichinellidae</taxon>
        <taxon>Trichinella</taxon>
    </lineage>
</organism>
<dbReference type="Proteomes" id="UP000054630">
    <property type="component" value="Unassembled WGS sequence"/>
</dbReference>
<proteinExistence type="predicted"/>
<sequence>MWLASFLLLLRNNRWKRLNLATQGLTIFFTLNSGTPRDFVGGLRPDEKTLRMLFCNSLISTMAIPIASLIRSHDITGLYSGTPDLDLLRVSPEGKFNRSTNGL</sequence>
<evidence type="ECO:0000313" key="2">
    <source>
        <dbReference type="Proteomes" id="UP000054630"/>
    </source>
</evidence>
<name>A0A0V0RUT0_9BILA</name>
<accession>A0A0V0RUT0</accession>
<keyword evidence="2" id="KW-1185">Reference proteome</keyword>
<evidence type="ECO:0000313" key="1">
    <source>
        <dbReference type="EMBL" id="KRX18232.1"/>
    </source>
</evidence>
<dbReference type="OrthoDB" id="2306559at2759"/>
<dbReference type="AlphaFoldDB" id="A0A0V0RUT0"/>
<gene>
    <name evidence="1" type="ORF">T07_451</name>
</gene>